<dbReference type="InterPro" id="IPR001005">
    <property type="entry name" value="SANT/Myb"/>
</dbReference>
<keyword evidence="4" id="KW-1185">Reference proteome</keyword>
<evidence type="ECO:0000256" key="1">
    <source>
        <dbReference type="SAM" id="MobiDB-lite"/>
    </source>
</evidence>
<dbReference type="Proteomes" id="UP001219568">
    <property type="component" value="Unassembled WGS sequence"/>
</dbReference>
<feature type="region of interest" description="Disordered" evidence="1">
    <location>
        <begin position="18"/>
        <end position="104"/>
    </location>
</feature>
<feature type="compositionally biased region" description="Basic and acidic residues" evidence="1">
    <location>
        <begin position="372"/>
        <end position="382"/>
    </location>
</feature>
<feature type="compositionally biased region" description="Low complexity" evidence="1">
    <location>
        <begin position="383"/>
        <end position="396"/>
    </location>
</feature>
<accession>A0AAD6N7U7</accession>
<dbReference type="Pfam" id="PF13921">
    <property type="entry name" value="Myb_DNA-bind_6"/>
    <property type="match status" value="1"/>
</dbReference>
<sequence>APSLLFAPTASFSPASCANHGADRSRQYHPLPPSPIPKAPCKPLHLTTSHGSSHFPSNLPILIHPLPPRPPSLYRDSPRTPHRHRQSPSPVASCLPRDRDAHPNKFGKELENLEIAEFEGQETSGSCFGGSEESQSKDINDIQRKELHEQHYGPPRVPLFKFKTSEMCQLFIFKVADRDHDHYREDLRLLSEDPATQQDTAASSNAAETGLLSAASAPTCPVRADGSVSPNEPCPVQDLSPTERNETQLSSFGCETEVKRVTAGNVSRDQTPSPNPSTSVPAGDEPEPVNQRLFRGTPETGADSRKSSPLPVTEAHSTELHARDLSATRDSHLDVRSDGSDIHLTDCCPDDEALSRHISPVLHQKRQAVSRSEGKDSPRDLSKSCSVSVVVPVTRSRGPPKTRSTRADSTCCTGKRKSRANSPCNVDSDDPDDSDYTDGNDSGIGDIAVLPRLTKRPRRSAVTNIQPAQARRERPYRVLSSPAPEVEIANPGPGTSLQDIQTIPIRGFLTRQMFLSRVIYSCTFEEDRQLSCPHEPTKAPAYEESLDRAGHTPQPSNKNPSAHATRFLPAEDELLIELKEKRSLPWDRIMKHFPGRTRGALQVRYSTKLKDRGTRNVRRGRSGKVTCPATAAVASRG</sequence>
<feature type="domain" description="Myb-like" evidence="2">
    <location>
        <begin position="563"/>
        <end position="611"/>
    </location>
</feature>
<dbReference type="AlphaFoldDB" id="A0AAD6N7U7"/>
<feature type="compositionally biased region" description="Acidic residues" evidence="1">
    <location>
        <begin position="427"/>
        <end position="438"/>
    </location>
</feature>
<feature type="non-terminal residue" evidence="3">
    <location>
        <position position="637"/>
    </location>
</feature>
<dbReference type="Gene3D" id="1.10.10.60">
    <property type="entry name" value="Homeodomain-like"/>
    <property type="match status" value="1"/>
</dbReference>
<feature type="compositionally biased region" description="Basic and acidic residues" evidence="1">
    <location>
        <begin position="316"/>
        <end position="343"/>
    </location>
</feature>
<evidence type="ECO:0000313" key="3">
    <source>
        <dbReference type="EMBL" id="KAJ6039190.1"/>
    </source>
</evidence>
<protein>
    <recommendedName>
        <fullName evidence="2">Myb-like domain-containing protein</fullName>
    </recommendedName>
</protein>
<reference evidence="3" key="2">
    <citation type="submission" date="2023-01" db="EMBL/GenBank/DDBJ databases">
        <authorList>
            <person name="Petersen C."/>
        </authorList>
    </citation>
    <scope>NUCLEOTIDE SEQUENCE</scope>
    <source>
        <strain evidence="3">IBT 15450</strain>
    </source>
</reference>
<name>A0AAD6N7U7_PENCN</name>
<dbReference type="EMBL" id="JAQJZL010000006">
    <property type="protein sequence ID" value="KAJ6039190.1"/>
    <property type="molecule type" value="Genomic_DNA"/>
</dbReference>
<feature type="compositionally biased region" description="Polar residues" evidence="1">
    <location>
        <begin position="46"/>
        <end position="55"/>
    </location>
</feature>
<proteinExistence type="predicted"/>
<feature type="compositionally biased region" description="Pro residues" evidence="1">
    <location>
        <begin position="30"/>
        <end position="40"/>
    </location>
</feature>
<feature type="region of interest" description="Disordered" evidence="1">
    <location>
        <begin position="358"/>
        <end position="475"/>
    </location>
</feature>
<dbReference type="InterPro" id="IPR009057">
    <property type="entry name" value="Homeodomain-like_sf"/>
</dbReference>
<gene>
    <name evidence="3" type="ORF">N7460_007222</name>
</gene>
<feature type="region of interest" description="Disordered" evidence="1">
    <location>
        <begin position="529"/>
        <end position="563"/>
    </location>
</feature>
<dbReference type="CDD" id="cd00167">
    <property type="entry name" value="SANT"/>
    <property type="match status" value="1"/>
</dbReference>
<feature type="compositionally biased region" description="Polar residues" evidence="1">
    <location>
        <begin position="553"/>
        <end position="562"/>
    </location>
</feature>
<reference evidence="3" key="1">
    <citation type="journal article" date="2023" name="IMA Fungus">
        <title>Comparative genomic study of the Penicillium genus elucidates a diverse pangenome and 15 lateral gene transfer events.</title>
        <authorList>
            <person name="Petersen C."/>
            <person name="Sorensen T."/>
            <person name="Nielsen M.R."/>
            <person name="Sondergaard T.E."/>
            <person name="Sorensen J.L."/>
            <person name="Fitzpatrick D.A."/>
            <person name="Frisvad J.C."/>
            <person name="Nielsen K.L."/>
        </authorList>
    </citation>
    <scope>NUCLEOTIDE SEQUENCE</scope>
    <source>
        <strain evidence="3">IBT 15450</strain>
    </source>
</reference>
<evidence type="ECO:0000259" key="2">
    <source>
        <dbReference type="SMART" id="SM00717"/>
    </source>
</evidence>
<feature type="region of interest" description="Disordered" evidence="1">
    <location>
        <begin position="609"/>
        <end position="637"/>
    </location>
</feature>
<organism evidence="3 4">
    <name type="scientific">Penicillium canescens</name>
    <dbReference type="NCBI Taxonomy" id="5083"/>
    <lineage>
        <taxon>Eukaryota</taxon>
        <taxon>Fungi</taxon>
        <taxon>Dikarya</taxon>
        <taxon>Ascomycota</taxon>
        <taxon>Pezizomycotina</taxon>
        <taxon>Eurotiomycetes</taxon>
        <taxon>Eurotiomycetidae</taxon>
        <taxon>Eurotiales</taxon>
        <taxon>Aspergillaceae</taxon>
        <taxon>Penicillium</taxon>
    </lineage>
</organism>
<comment type="caution">
    <text evidence="3">The sequence shown here is derived from an EMBL/GenBank/DDBJ whole genome shotgun (WGS) entry which is preliminary data.</text>
</comment>
<feature type="compositionally biased region" description="Polar residues" evidence="1">
    <location>
        <begin position="264"/>
        <end position="280"/>
    </location>
</feature>
<evidence type="ECO:0000313" key="4">
    <source>
        <dbReference type="Proteomes" id="UP001219568"/>
    </source>
</evidence>
<feature type="region of interest" description="Disordered" evidence="1">
    <location>
        <begin position="222"/>
        <end position="343"/>
    </location>
</feature>
<dbReference type="SMART" id="SM00717">
    <property type="entry name" value="SANT"/>
    <property type="match status" value="1"/>
</dbReference>
<dbReference type="SUPFAM" id="SSF46689">
    <property type="entry name" value="Homeodomain-like"/>
    <property type="match status" value="1"/>
</dbReference>